<dbReference type="STRING" id="5486.A0A367YPV6"/>
<reference evidence="9 10" key="1">
    <citation type="submission" date="2018-06" db="EMBL/GenBank/DDBJ databases">
        <title>Whole genome sequencing of Candida tropicalis (genome annotated by CSBL at Korea University).</title>
        <authorList>
            <person name="Ahn J."/>
        </authorList>
    </citation>
    <scope>NUCLEOTIDE SEQUENCE [LARGE SCALE GENOMIC DNA]</scope>
    <source>
        <strain evidence="9 10">ATCC 20962</strain>
    </source>
</reference>
<organism evidence="9 10">
    <name type="scientific">Candida viswanathii</name>
    <dbReference type="NCBI Taxonomy" id="5486"/>
    <lineage>
        <taxon>Eukaryota</taxon>
        <taxon>Fungi</taxon>
        <taxon>Dikarya</taxon>
        <taxon>Ascomycota</taxon>
        <taxon>Saccharomycotina</taxon>
        <taxon>Pichiomycetes</taxon>
        <taxon>Debaryomycetaceae</taxon>
        <taxon>Candida/Lodderomyces clade</taxon>
        <taxon>Candida</taxon>
    </lineage>
</organism>
<dbReference type="SUPFAM" id="SSF48371">
    <property type="entry name" value="ARM repeat"/>
    <property type="match status" value="1"/>
</dbReference>
<evidence type="ECO:0000259" key="8">
    <source>
        <dbReference type="PROSITE" id="PS51366"/>
    </source>
</evidence>
<evidence type="ECO:0000256" key="1">
    <source>
        <dbReference type="ARBA" id="ARBA00004123"/>
    </source>
</evidence>
<dbReference type="SMART" id="SM00544">
    <property type="entry name" value="MA3"/>
    <property type="match status" value="1"/>
</dbReference>
<evidence type="ECO:0000256" key="5">
    <source>
        <dbReference type="ARBA" id="ARBA00023242"/>
    </source>
</evidence>
<dbReference type="PROSITE" id="PS51366">
    <property type="entry name" value="MI"/>
    <property type="match status" value="1"/>
</dbReference>
<dbReference type="Pfam" id="PF02847">
    <property type="entry name" value="MA3"/>
    <property type="match status" value="1"/>
</dbReference>
<evidence type="ECO:0000256" key="6">
    <source>
        <dbReference type="ARBA" id="ARBA00040804"/>
    </source>
</evidence>
<dbReference type="GO" id="GO:0000398">
    <property type="term" value="P:mRNA splicing, via spliceosome"/>
    <property type="evidence" value="ECO:0007669"/>
    <property type="project" value="TreeGrafter"/>
</dbReference>
<evidence type="ECO:0000256" key="3">
    <source>
        <dbReference type="ARBA" id="ARBA00022664"/>
    </source>
</evidence>
<keyword evidence="10" id="KW-1185">Reference proteome</keyword>
<name>A0A367YPV6_9ASCO</name>
<feature type="domain" description="MI" evidence="8">
    <location>
        <begin position="300"/>
        <end position="422"/>
    </location>
</feature>
<keyword evidence="3" id="KW-0507">mRNA processing</keyword>
<keyword evidence="4" id="KW-0508">mRNA splicing</keyword>
<evidence type="ECO:0000256" key="4">
    <source>
        <dbReference type="ARBA" id="ARBA00023187"/>
    </source>
</evidence>
<proteinExistence type="inferred from homology"/>
<dbReference type="Pfam" id="PF02854">
    <property type="entry name" value="MIF4G"/>
    <property type="match status" value="1"/>
</dbReference>
<comment type="similarity">
    <text evidence="2">Belongs to the CWC22 family.</text>
</comment>
<dbReference type="PANTHER" id="PTHR18034">
    <property type="entry name" value="CELL CYCLE CONTROL PROTEIN CWF22-RELATED"/>
    <property type="match status" value="1"/>
</dbReference>
<evidence type="ECO:0000313" key="9">
    <source>
        <dbReference type="EMBL" id="RCK67848.1"/>
    </source>
</evidence>
<dbReference type="SMART" id="SM00543">
    <property type="entry name" value="MIF4G"/>
    <property type="match status" value="1"/>
</dbReference>
<comment type="caution">
    <text evidence="9">The sequence shown here is derived from an EMBL/GenBank/DDBJ whole genome shotgun (WGS) entry which is preliminary data.</text>
</comment>
<keyword evidence="5" id="KW-0539">Nucleus</keyword>
<dbReference type="InterPro" id="IPR016024">
    <property type="entry name" value="ARM-type_fold"/>
</dbReference>
<dbReference type="PANTHER" id="PTHR18034:SF3">
    <property type="entry name" value="PRE-MRNA-SPLICING FACTOR CWC22 HOMOLOG"/>
    <property type="match status" value="1"/>
</dbReference>
<feature type="compositionally biased region" description="Low complexity" evidence="7">
    <location>
        <begin position="519"/>
        <end position="548"/>
    </location>
</feature>
<dbReference type="AlphaFoldDB" id="A0A367YPV6"/>
<dbReference type="EMBL" id="QLNQ01000001">
    <property type="protein sequence ID" value="RCK67848.1"/>
    <property type="molecule type" value="Genomic_DNA"/>
</dbReference>
<evidence type="ECO:0000256" key="2">
    <source>
        <dbReference type="ARBA" id="ARBA00006856"/>
    </source>
</evidence>
<dbReference type="InterPro" id="IPR003890">
    <property type="entry name" value="MIF4G-like_typ-3"/>
</dbReference>
<dbReference type="InterPro" id="IPR003891">
    <property type="entry name" value="Initiation_fac_eIF4g_MI"/>
</dbReference>
<gene>
    <name evidence="9" type="primary">CWC22_0</name>
    <name evidence="9" type="ORF">Cantr_02449</name>
</gene>
<dbReference type="GO" id="GO:0003723">
    <property type="term" value="F:RNA binding"/>
    <property type="evidence" value="ECO:0007669"/>
    <property type="project" value="InterPro"/>
</dbReference>
<comment type="subcellular location">
    <subcellularLocation>
        <location evidence="1">Nucleus</location>
    </subcellularLocation>
</comment>
<dbReference type="Gene3D" id="1.25.40.180">
    <property type="match status" value="1"/>
</dbReference>
<feature type="region of interest" description="Disordered" evidence="7">
    <location>
        <begin position="509"/>
        <end position="607"/>
    </location>
</feature>
<dbReference type="OrthoDB" id="3938623at2759"/>
<dbReference type="Proteomes" id="UP000253472">
    <property type="component" value="Unassembled WGS sequence"/>
</dbReference>
<sequence>MNNTDLKPQSDEAFQRTQWMSAKDKINRLIGQLSETNVKETVILLFQLNIMRYRGLLVRRIMKQQLSHPNQSALLASLVSVINSKIPECGELLVKRVILQFKKNFTTNNSQRKVKSSLGFLCHLVNQQVASEIALLQVLQILLEKVNNDNVELSLDIVNTSGAYLFRNSKNALIMVLNRLRDLLQEDTSLSQRNRRAIGHVLKLGRSDFKGVPVVDRELDLVEDEDKEEPHVIGLDDDDLVSEDYLSVFHVDENYLENEKEYQELQEDVLGDNKDNKTAQVVEIPREEKVTDLGKSDLLQYQKTVYLTIMSSMSSDEAVHKLLKLNFGKSKEDRSHDTETLADMVIKCCSQEKTYSKYYGVIGEKLIVKNHYWHDTFVSLFKHYYDIIENFETNSLRNLGKFFGHLLASDRFALDKALNEIKLTESDTNPAKRILLKFIFQEMIEELGVNEVKERLINDEYVKPFINGIFPVTNATWKDADDLRFSINFFTAIGLGVLTEEMRDVLDNLPEERGRSRSRSYSRSGSSSSGSRSYSRSYSRSRSGSYSRSRSRSRSYSRSASPRGRLEFRSRKDNESRTPSRENLKRKRSSSSDGDNPKLKTILDGLN</sequence>
<evidence type="ECO:0000256" key="7">
    <source>
        <dbReference type="SAM" id="MobiDB-lite"/>
    </source>
</evidence>
<feature type="compositionally biased region" description="Basic and acidic residues" evidence="7">
    <location>
        <begin position="564"/>
        <end position="583"/>
    </location>
</feature>
<protein>
    <recommendedName>
        <fullName evidence="6">Pre-mRNA-splicing factor CWC22</fullName>
    </recommendedName>
</protein>
<dbReference type="GO" id="GO:0071013">
    <property type="term" value="C:catalytic step 2 spliceosome"/>
    <property type="evidence" value="ECO:0007669"/>
    <property type="project" value="TreeGrafter"/>
</dbReference>
<evidence type="ECO:0000313" key="10">
    <source>
        <dbReference type="Proteomes" id="UP000253472"/>
    </source>
</evidence>
<accession>A0A367YPV6</accession>
<dbReference type="InterPro" id="IPR050781">
    <property type="entry name" value="CWC22_splicing_factor"/>
</dbReference>